<gene>
    <name evidence="2" type="ORF">ACFPRK_26515</name>
</gene>
<feature type="region of interest" description="Disordered" evidence="1">
    <location>
        <begin position="1"/>
        <end position="59"/>
    </location>
</feature>
<dbReference type="RefSeq" id="WP_141695558.1">
    <property type="nucleotide sequence ID" value="NZ_JBFADZ010000032.1"/>
</dbReference>
<evidence type="ECO:0000313" key="2">
    <source>
        <dbReference type="EMBL" id="MFC5174114.1"/>
    </source>
</evidence>
<dbReference type="EMBL" id="JBHSKI010000014">
    <property type="protein sequence ID" value="MFC5174114.1"/>
    <property type="molecule type" value="Genomic_DNA"/>
</dbReference>
<protein>
    <submittedName>
        <fullName evidence="2">Uncharacterized protein</fullName>
    </submittedName>
</protein>
<comment type="caution">
    <text evidence="2">The sequence shown here is derived from an EMBL/GenBank/DDBJ whole genome shotgun (WGS) entry which is preliminary data.</text>
</comment>
<feature type="compositionally biased region" description="Low complexity" evidence="1">
    <location>
        <begin position="14"/>
        <end position="30"/>
    </location>
</feature>
<proteinExistence type="predicted"/>
<evidence type="ECO:0000256" key="1">
    <source>
        <dbReference type="SAM" id="MobiDB-lite"/>
    </source>
</evidence>
<dbReference type="Proteomes" id="UP001596208">
    <property type="component" value="Unassembled WGS sequence"/>
</dbReference>
<reference evidence="3" key="1">
    <citation type="journal article" date="2019" name="Int. J. Syst. Evol. Microbiol.">
        <title>The Global Catalogue of Microorganisms (GCM) 10K type strain sequencing project: providing services to taxonomists for standard genome sequencing and annotation.</title>
        <authorList>
            <consortium name="The Broad Institute Genomics Platform"/>
            <consortium name="The Broad Institute Genome Sequencing Center for Infectious Disease"/>
            <person name="Wu L."/>
            <person name="Ma J."/>
        </authorList>
    </citation>
    <scope>NUCLEOTIDE SEQUENCE [LARGE SCALE GENOMIC DNA]</scope>
    <source>
        <strain evidence="3">CGMCC 4.1721</strain>
    </source>
</reference>
<evidence type="ECO:0000313" key="3">
    <source>
        <dbReference type="Proteomes" id="UP001596208"/>
    </source>
</evidence>
<keyword evidence="3" id="KW-1185">Reference proteome</keyword>
<sequence>MSDTALRHVQSGNTPATASRTAAAFAGTAAPGCGRTPDSAHFSALRAPRSLPSPLARTR</sequence>
<name>A0ABW0BA01_9ACTN</name>
<accession>A0ABW0BA01</accession>
<organism evidence="2 3">
    <name type="scientific">Streptomyces mutomycini</name>
    <dbReference type="NCBI Taxonomy" id="284036"/>
    <lineage>
        <taxon>Bacteria</taxon>
        <taxon>Bacillati</taxon>
        <taxon>Actinomycetota</taxon>
        <taxon>Actinomycetes</taxon>
        <taxon>Kitasatosporales</taxon>
        <taxon>Streptomycetaceae</taxon>
        <taxon>Streptomyces</taxon>
    </lineage>
</organism>